<keyword evidence="3" id="KW-1185">Reference proteome</keyword>
<dbReference type="RefSeq" id="WP_019439814.1">
    <property type="nucleotide sequence ID" value="NZ_ALOE01000004.1"/>
</dbReference>
<dbReference type="OrthoDB" id="5808839at2"/>
<accession>A0A5J6WLJ5</accession>
<proteinExistence type="predicted"/>
<dbReference type="SUPFAM" id="SSF109604">
    <property type="entry name" value="HD-domain/PDEase-like"/>
    <property type="match status" value="1"/>
</dbReference>
<dbReference type="Gene3D" id="1.10.3210.10">
    <property type="entry name" value="Hypothetical protein af1432"/>
    <property type="match status" value="1"/>
</dbReference>
<sequence length="406" mass="46990">MKKSIYTEKRYRQSGLDDAERVSNKVKSRFTKWLVSHRYLVHQKDVDHLLSRESDFCDSVILHESERVAEQQRILLECEQDRVKEKRLNAETRQERYKKVSDVVIKAAEAVLSQKLNDTDPSQLIIGTPYFEEFASFAYGASLDFTKLGNLCTLSKPLSNSILDLVNNDKFCEKKGQKVRNIRDPKTAIGFIGIESCRMIFPVMMSKQLLKWSDKNTKIMVPKIWQSAVSTANVTRMRLADVEYKEPDIGILLGMMRSIGLFIIANNFISSFDEALSLVMMDYKEKKMRDEYFSCADVTPKLEYLPLIIEKFEGLVTKKIIETFNWDMNTIHIKNALIEDIDNVAILERSILGAALAQGKAFTVFDMMNKSHVFDREHLPYWLAHHQIEMSTFKNLRSRNPGQLEF</sequence>
<protein>
    <submittedName>
        <fullName evidence="2">HDOD domain-containing protein</fullName>
    </submittedName>
</protein>
<evidence type="ECO:0000313" key="2">
    <source>
        <dbReference type="EMBL" id="QFI37352.1"/>
    </source>
</evidence>
<organism evidence="2 3">
    <name type="scientific">Moritella marina ATCC 15381</name>
    <dbReference type="NCBI Taxonomy" id="1202962"/>
    <lineage>
        <taxon>Bacteria</taxon>
        <taxon>Pseudomonadati</taxon>
        <taxon>Pseudomonadota</taxon>
        <taxon>Gammaproteobacteria</taxon>
        <taxon>Alteromonadales</taxon>
        <taxon>Moritellaceae</taxon>
        <taxon>Moritella</taxon>
    </lineage>
</organism>
<dbReference type="KEGG" id="mmaa:FR932_05670"/>
<dbReference type="AlphaFoldDB" id="A0A5J6WLJ5"/>
<dbReference type="EMBL" id="CP044399">
    <property type="protein sequence ID" value="QFI37352.1"/>
    <property type="molecule type" value="Genomic_DNA"/>
</dbReference>
<evidence type="ECO:0000259" key="1">
    <source>
        <dbReference type="Pfam" id="PF08668"/>
    </source>
</evidence>
<dbReference type="InterPro" id="IPR013976">
    <property type="entry name" value="HDOD"/>
</dbReference>
<reference evidence="2 3" key="1">
    <citation type="submission" date="2019-09" db="EMBL/GenBank/DDBJ databases">
        <title>Hybrid Assembly of the complete Genome of the Deep-Sea Bacterium Moritella marina from long Nanopore and Illumina reads.</title>
        <authorList>
            <person name="Magin S."/>
            <person name="Georgoulis A."/>
            <person name="Papadimitriou K."/>
            <person name="Iliakis G."/>
            <person name="Vorgias C.E."/>
        </authorList>
    </citation>
    <scope>NUCLEOTIDE SEQUENCE [LARGE SCALE GENOMIC DNA]</scope>
    <source>
        <strain evidence="2 3">MP-1</strain>
    </source>
</reference>
<dbReference type="Pfam" id="PF08668">
    <property type="entry name" value="HDOD"/>
    <property type="match status" value="1"/>
</dbReference>
<dbReference type="Proteomes" id="UP000327424">
    <property type="component" value="Chromosome"/>
</dbReference>
<name>A0A5J6WLJ5_MORMI</name>
<feature type="domain" description="HDOD" evidence="1">
    <location>
        <begin position="180"/>
        <end position="279"/>
    </location>
</feature>
<gene>
    <name evidence="2" type="ORF">FR932_05670</name>
</gene>
<evidence type="ECO:0000313" key="3">
    <source>
        <dbReference type="Proteomes" id="UP000327424"/>
    </source>
</evidence>